<keyword evidence="4 6" id="KW-1133">Transmembrane helix</keyword>
<dbReference type="PROSITE" id="PS50850">
    <property type="entry name" value="MFS"/>
    <property type="match status" value="1"/>
</dbReference>
<sequence length="417" mass="41923">MPITSSPRAGATGAMPWRALLALAAAVFLSITIEMLPTGLLPEMSADLGVGAPLVGLLVSVFAFTVVVTSTPLTALLKRMPRRTLITIVLVVLGLSTAASALVPEYGQLVAFRIVGGVAHGLFWALVGAYPARLVAERHLGRAVSVVLGGGTLALIAGVPLATALGQAVGWRWAFGVVAALTLAGAVVVRAVLPADASTAASGEVAERGTDTTATATAATAILAGRRGMRGVVAVSVVTAVVMIGQYAALTYVAPLLTDVVGASSAAVAPLLFASGLAGAVGLLVAGSPIARDSVRALVGAMLLLAVALLVIAAEPGLWPAIIAYTVWGFAFGAVPPLLQTRLLQAAPPERRDAASALYTTAFNVGIGGGALVGAVLFEAVGVGAVPVAYAVLLVVAMLVMVRTSRAERARTRVVEA</sequence>
<evidence type="ECO:0000256" key="6">
    <source>
        <dbReference type="SAM" id="Phobius"/>
    </source>
</evidence>
<evidence type="ECO:0000313" key="9">
    <source>
        <dbReference type="Proteomes" id="UP000476511"/>
    </source>
</evidence>
<organism evidence="8 9">
    <name type="scientific">Agromyces kandeliae</name>
    <dbReference type="NCBI Taxonomy" id="2666141"/>
    <lineage>
        <taxon>Bacteria</taxon>
        <taxon>Bacillati</taxon>
        <taxon>Actinomycetota</taxon>
        <taxon>Actinomycetes</taxon>
        <taxon>Micrococcales</taxon>
        <taxon>Microbacteriaceae</taxon>
        <taxon>Agromyces</taxon>
    </lineage>
</organism>
<feature type="transmembrane region" description="Helical" evidence="6">
    <location>
        <begin position="318"/>
        <end position="336"/>
    </location>
</feature>
<feature type="transmembrane region" description="Helical" evidence="6">
    <location>
        <begin position="20"/>
        <end position="42"/>
    </location>
</feature>
<dbReference type="PANTHER" id="PTHR43124">
    <property type="entry name" value="PURINE EFFLUX PUMP PBUE"/>
    <property type="match status" value="1"/>
</dbReference>
<evidence type="ECO:0000256" key="4">
    <source>
        <dbReference type="ARBA" id="ARBA00022989"/>
    </source>
</evidence>
<feature type="transmembrane region" description="Helical" evidence="6">
    <location>
        <begin position="232"/>
        <end position="254"/>
    </location>
</feature>
<comment type="subcellular location">
    <subcellularLocation>
        <location evidence="1">Cell membrane</location>
        <topology evidence="1">Multi-pass membrane protein</topology>
    </subcellularLocation>
</comment>
<evidence type="ECO:0000256" key="1">
    <source>
        <dbReference type="ARBA" id="ARBA00004651"/>
    </source>
</evidence>
<feature type="transmembrane region" description="Helical" evidence="6">
    <location>
        <begin position="84"/>
        <end position="103"/>
    </location>
</feature>
<dbReference type="CDD" id="cd17324">
    <property type="entry name" value="MFS_NepI_like"/>
    <property type="match status" value="1"/>
</dbReference>
<keyword evidence="9" id="KW-1185">Reference proteome</keyword>
<feature type="transmembrane region" description="Helical" evidence="6">
    <location>
        <begin position="54"/>
        <end position="77"/>
    </location>
</feature>
<evidence type="ECO:0000313" key="8">
    <source>
        <dbReference type="EMBL" id="MRX44199.1"/>
    </source>
</evidence>
<accession>A0A6L5R2G6</accession>
<keyword evidence="5 6" id="KW-0472">Membrane</keyword>
<feature type="transmembrane region" description="Helical" evidence="6">
    <location>
        <begin position="357"/>
        <end position="378"/>
    </location>
</feature>
<reference evidence="8 9" key="1">
    <citation type="submission" date="2019-11" db="EMBL/GenBank/DDBJ databases">
        <title>Agromyces kandeliae sp. nov., isolated from mangrove soil.</title>
        <authorList>
            <person name="Wang R."/>
        </authorList>
    </citation>
    <scope>NUCLEOTIDE SEQUENCE [LARGE SCALE GENOMIC DNA]</scope>
    <source>
        <strain evidence="8 9">Q22</strain>
    </source>
</reference>
<gene>
    <name evidence="8" type="ORF">GJR97_10730</name>
</gene>
<comment type="caution">
    <text evidence="8">The sequence shown here is derived from an EMBL/GenBank/DDBJ whole genome shotgun (WGS) entry which is preliminary data.</text>
</comment>
<name>A0A6L5R2G6_9MICO</name>
<dbReference type="GO" id="GO:0005886">
    <property type="term" value="C:plasma membrane"/>
    <property type="evidence" value="ECO:0007669"/>
    <property type="project" value="UniProtKB-SubCell"/>
</dbReference>
<feature type="transmembrane region" description="Helical" evidence="6">
    <location>
        <begin position="266"/>
        <end position="287"/>
    </location>
</feature>
<evidence type="ECO:0000259" key="7">
    <source>
        <dbReference type="PROSITE" id="PS50850"/>
    </source>
</evidence>
<feature type="transmembrane region" description="Helical" evidence="6">
    <location>
        <begin position="171"/>
        <end position="193"/>
    </location>
</feature>
<feature type="transmembrane region" description="Helical" evidence="6">
    <location>
        <begin position="143"/>
        <end position="165"/>
    </location>
</feature>
<dbReference type="SUPFAM" id="SSF103473">
    <property type="entry name" value="MFS general substrate transporter"/>
    <property type="match status" value="1"/>
</dbReference>
<dbReference type="PANTHER" id="PTHR43124:SF5">
    <property type="entry name" value="PURINE RIBONUCLEOSIDE EFFLUX PUMP NEPI"/>
    <property type="match status" value="1"/>
</dbReference>
<dbReference type="InterPro" id="IPR020846">
    <property type="entry name" value="MFS_dom"/>
</dbReference>
<dbReference type="EMBL" id="WKJD01000016">
    <property type="protein sequence ID" value="MRX44199.1"/>
    <property type="molecule type" value="Genomic_DNA"/>
</dbReference>
<dbReference type="InterPro" id="IPR050189">
    <property type="entry name" value="MFS_Efflux_Transporters"/>
</dbReference>
<feature type="transmembrane region" description="Helical" evidence="6">
    <location>
        <begin position="109"/>
        <end position="131"/>
    </location>
</feature>
<dbReference type="GO" id="GO:0022857">
    <property type="term" value="F:transmembrane transporter activity"/>
    <property type="evidence" value="ECO:0007669"/>
    <property type="project" value="InterPro"/>
</dbReference>
<dbReference type="InterPro" id="IPR036259">
    <property type="entry name" value="MFS_trans_sf"/>
</dbReference>
<evidence type="ECO:0000256" key="2">
    <source>
        <dbReference type="ARBA" id="ARBA00022475"/>
    </source>
</evidence>
<protein>
    <submittedName>
        <fullName evidence="8">MFS transporter</fullName>
    </submittedName>
</protein>
<dbReference type="Proteomes" id="UP000476511">
    <property type="component" value="Unassembled WGS sequence"/>
</dbReference>
<dbReference type="AlphaFoldDB" id="A0A6L5R2G6"/>
<feature type="transmembrane region" description="Helical" evidence="6">
    <location>
        <begin position="294"/>
        <end position="312"/>
    </location>
</feature>
<dbReference type="Pfam" id="PF07690">
    <property type="entry name" value="MFS_1"/>
    <property type="match status" value="1"/>
</dbReference>
<dbReference type="Gene3D" id="1.20.1250.20">
    <property type="entry name" value="MFS general substrate transporter like domains"/>
    <property type="match status" value="1"/>
</dbReference>
<feature type="transmembrane region" description="Helical" evidence="6">
    <location>
        <begin position="384"/>
        <end position="402"/>
    </location>
</feature>
<dbReference type="InterPro" id="IPR011701">
    <property type="entry name" value="MFS"/>
</dbReference>
<keyword evidence="3 6" id="KW-0812">Transmembrane</keyword>
<keyword evidence="2" id="KW-1003">Cell membrane</keyword>
<evidence type="ECO:0000256" key="5">
    <source>
        <dbReference type="ARBA" id="ARBA00023136"/>
    </source>
</evidence>
<evidence type="ECO:0000256" key="3">
    <source>
        <dbReference type="ARBA" id="ARBA00022692"/>
    </source>
</evidence>
<proteinExistence type="predicted"/>
<feature type="domain" description="Major facilitator superfamily (MFS) profile" evidence="7">
    <location>
        <begin position="18"/>
        <end position="409"/>
    </location>
</feature>